<dbReference type="GO" id="GO:0005730">
    <property type="term" value="C:nucleolus"/>
    <property type="evidence" value="ECO:0007669"/>
    <property type="project" value="UniProtKB-SubCell"/>
</dbReference>
<dbReference type="PROSITE" id="PS51194">
    <property type="entry name" value="HELICASE_CTER"/>
    <property type="match status" value="1"/>
</dbReference>
<evidence type="ECO:0000256" key="7">
    <source>
        <dbReference type="ARBA" id="ARBA00022840"/>
    </source>
</evidence>
<dbReference type="GO" id="GO:0016787">
    <property type="term" value="F:hydrolase activity"/>
    <property type="evidence" value="ECO:0007669"/>
    <property type="project" value="UniProtKB-KW"/>
</dbReference>
<dbReference type="GO" id="GO:0003724">
    <property type="term" value="F:RNA helicase activity"/>
    <property type="evidence" value="ECO:0007669"/>
    <property type="project" value="UniProtKB-EC"/>
</dbReference>
<evidence type="ECO:0000259" key="20">
    <source>
        <dbReference type="PROSITE" id="PS51194"/>
    </source>
</evidence>
<feature type="region of interest" description="Disordered" evidence="18">
    <location>
        <begin position="25"/>
        <end position="217"/>
    </location>
</feature>
<dbReference type="AlphaFoldDB" id="A0A163J1J4"/>
<dbReference type="CDD" id="cd18787">
    <property type="entry name" value="SF2_C_DEAD"/>
    <property type="match status" value="1"/>
</dbReference>
<evidence type="ECO:0000256" key="17">
    <source>
        <dbReference type="SAM" id="Coils"/>
    </source>
</evidence>
<feature type="compositionally biased region" description="Acidic residues" evidence="18">
    <location>
        <begin position="130"/>
        <end position="162"/>
    </location>
</feature>
<evidence type="ECO:0000256" key="3">
    <source>
        <dbReference type="ARBA" id="ARBA00022517"/>
    </source>
</evidence>
<feature type="coiled-coil region" evidence="17">
    <location>
        <begin position="617"/>
        <end position="657"/>
    </location>
</feature>
<dbReference type="GO" id="GO:0003723">
    <property type="term" value="F:RNA binding"/>
    <property type="evidence" value="ECO:0007669"/>
    <property type="project" value="UniProtKB-KW"/>
</dbReference>
<dbReference type="EMBL" id="LT551165">
    <property type="protein sequence ID" value="SAL96585.1"/>
    <property type="molecule type" value="Genomic_DNA"/>
</dbReference>
<dbReference type="PROSITE" id="PS51195">
    <property type="entry name" value="Q_MOTIF"/>
    <property type="match status" value="1"/>
</dbReference>
<keyword evidence="6 16" id="KW-0347">Helicase</keyword>
<evidence type="ECO:0000256" key="9">
    <source>
        <dbReference type="ARBA" id="ARBA00023242"/>
    </source>
</evidence>
<feature type="compositionally biased region" description="Basic and acidic residues" evidence="18">
    <location>
        <begin position="114"/>
        <end position="127"/>
    </location>
</feature>
<evidence type="ECO:0000256" key="12">
    <source>
        <dbReference type="ARBA" id="ARBA00044078"/>
    </source>
</evidence>
<evidence type="ECO:0000256" key="2">
    <source>
        <dbReference type="ARBA" id="ARBA00012552"/>
    </source>
</evidence>
<protein>
    <recommendedName>
        <fullName evidence="12">ATP-dependent RNA helicase DRS1</fullName>
        <ecNumber evidence="2">3.6.4.13</ecNumber>
    </recommendedName>
    <alternativeName>
        <fullName evidence="13">ATP-dependent RNA helicase drs1</fullName>
    </alternativeName>
</protein>
<dbReference type="OrthoDB" id="10259843at2759"/>
<feature type="region of interest" description="Disordered" evidence="18">
    <location>
        <begin position="1"/>
        <end position="20"/>
    </location>
</feature>
<evidence type="ECO:0000256" key="11">
    <source>
        <dbReference type="ARBA" id="ARBA00043999"/>
    </source>
</evidence>
<dbReference type="SMART" id="SM00487">
    <property type="entry name" value="DEXDc"/>
    <property type="match status" value="1"/>
</dbReference>
<dbReference type="FunCoup" id="A0A163J1J4">
    <property type="interactions" value="569"/>
</dbReference>
<evidence type="ECO:0000256" key="18">
    <source>
        <dbReference type="SAM" id="MobiDB-lite"/>
    </source>
</evidence>
<evidence type="ECO:0000259" key="19">
    <source>
        <dbReference type="PROSITE" id="PS51192"/>
    </source>
</evidence>
<evidence type="ECO:0000256" key="4">
    <source>
        <dbReference type="ARBA" id="ARBA00022741"/>
    </source>
</evidence>
<keyword evidence="7 16" id="KW-0067">ATP-binding</keyword>
<dbReference type="FunFam" id="3.40.50.300:FF:000842">
    <property type="entry name" value="ATP-dependent RNA helicase DRS1"/>
    <property type="match status" value="1"/>
</dbReference>
<dbReference type="CDD" id="cd17947">
    <property type="entry name" value="DEADc_DDX27"/>
    <property type="match status" value="1"/>
</dbReference>
<dbReference type="InParanoid" id="A0A163J1J4"/>
<name>A0A163J1J4_ABSGL</name>
<dbReference type="EC" id="3.6.4.13" evidence="2"/>
<dbReference type="GO" id="GO:0006364">
    <property type="term" value="P:rRNA processing"/>
    <property type="evidence" value="ECO:0007669"/>
    <property type="project" value="UniProtKB-ARBA"/>
</dbReference>
<keyword evidence="9" id="KW-0539">Nucleus</keyword>
<comment type="catalytic activity">
    <reaction evidence="14">
        <text>ATP + H2O = ADP + phosphate + H(+)</text>
        <dbReference type="Rhea" id="RHEA:13065"/>
        <dbReference type="ChEBI" id="CHEBI:15377"/>
        <dbReference type="ChEBI" id="CHEBI:15378"/>
        <dbReference type="ChEBI" id="CHEBI:30616"/>
        <dbReference type="ChEBI" id="CHEBI:43474"/>
        <dbReference type="ChEBI" id="CHEBI:456216"/>
        <dbReference type="EC" id="3.6.4.13"/>
    </reaction>
</comment>
<dbReference type="SMART" id="SM00490">
    <property type="entry name" value="HELICc"/>
    <property type="match status" value="1"/>
</dbReference>
<evidence type="ECO:0000256" key="5">
    <source>
        <dbReference type="ARBA" id="ARBA00022801"/>
    </source>
</evidence>
<keyword evidence="3" id="KW-0690">Ribosome biogenesis</keyword>
<comment type="similarity">
    <text evidence="11">Belongs to the DEAD box helicase family. DDX27/DRS1 subfamily.</text>
</comment>
<dbReference type="Gene3D" id="3.40.50.300">
    <property type="entry name" value="P-loop containing nucleotide triphosphate hydrolases"/>
    <property type="match status" value="2"/>
</dbReference>
<keyword evidence="4 16" id="KW-0547">Nucleotide-binding</keyword>
<dbReference type="InterPro" id="IPR050079">
    <property type="entry name" value="DEAD_box_RNA_helicase"/>
</dbReference>
<dbReference type="GO" id="GO:0005524">
    <property type="term" value="F:ATP binding"/>
    <property type="evidence" value="ECO:0007669"/>
    <property type="project" value="UniProtKB-KW"/>
</dbReference>
<evidence type="ECO:0000256" key="8">
    <source>
        <dbReference type="ARBA" id="ARBA00022884"/>
    </source>
</evidence>
<feature type="compositionally biased region" description="Basic residues" evidence="18">
    <location>
        <begin position="739"/>
        <end position="755"/>
    </location>
</feature>
<dbReference type="InterPro" id="IPR014014">
    <property type="entry name" value="RNA_helicase_DEAD_Q_motif"/>
</dbReference>
<accession>A0A163J1J4</accession>
<dbReference type="InterPro" id="IPR014001">
    <property type="entry name" value="Helicase_ATP-bd"/>
</dbReference>
<evidence type="ECO:0000313" key="23">
    <source>
        <dbReference type="Proteomes" id="UP000078561"/>
    </source>
</evidence>
<dbReference type="PROSITE" id="PS51192">
    <property type="entry name" value="HELICASE_ATP_BIND_1"/>
    <property type="match status" value="1"/>
</dbReference>
<evidence type="ECO:0000256" key="6">
    <source>
        <dbReference type="ARBA" id="ARBA00022806"/>
    </source>
</evidence>
<evidence type="ECO:0000256" key="15">
    <source>
        <dbReference type="PROSITE-ProRule" id="PRU00552"/>
    </source>
</evidence>
<evidence type="ECO:0000256" key="16">
    <source>
        <dbReference type="RuleBase" id="RU000492"/>
    </source>
</evidence>
<dbReference type="PANTHER" id="PTHR47959:SF1">
    <property type="entry name" value="ATP-DEPENDENT RNA HELICASE DBPA"/>
    <property type="match status" value="1"/>
</dbReference>
<keyword evidence="17" id="KW-0175">Coiled coil</keyword>
<dbReference type="SUPFAM" id="SSF52540">
    <property type="entry name" value="P-loop containing nucleoside triphosphate hydrolases"/>
    <property type="match status" value="2"/>
</dbReference>
<dbReference type="InterPro" id="IPR011545">
    <property type="entry name" value="DEAD/DEAH_box_helicase_dom"/>
</dbReference>
<organism evidence="22">
    <name type="scientific">Absidia glauca</name>
    <name type="common">Pin mould</name>
    <dbReference type="NCBI Taxonomy" id="4829"/>
    <lineage>
        <taxon>Eukaryota</taxon>
        <taxon>Fungi</taxon>
        <taxon>Fungi incertae sedis</taxon>
        <taxon>Mucoromycota</taxon>
        <taxon>Mucoromycotina</taxon>
        <taxon>Mucoromycetes</taxon>
        <taxon>Mucorales</taxon>
        <taxon>Cunninghamellaceae</taxon>
        <taxon>Absidia</taxon>
    </lineage>
</organism>
<feature type="domain" description="DEAD-box RNA helicase Q" evidence="21">
    <location>
        <begin position="238"/>
        <end position="266"/>
    </location>
</feature>
<evidence type="ECO:0000256" key="13">
    <source>
        <dbReference type="ARBA" id="ARBA00044094"/>
    </source>
</evidence>
<dbReference type="STRING" id="4829.A0A163J1J4"/>
<dbReference type="InterPro" id="IPR001650">
    <property type="entry name" value="Helicase_C-like"/>
</dbReference>
<dbReference type="OMA" id="MIDPPKQ"/>
<feature type="compositionally biased region" description="Basic residues" evidence="18">
    <location>
        <begin position="42"/>
        <end position="51"/>
    </location>
</feature>
<dbReference type="InterPro" id="IPR000629">
    <property type="entry name" value="RNA-helicase_DEAD-box_CS"/>
</dbReference>
<dbReference type="Pfam" id="PF00271">
    <property type="entry name" value="Helicase_C"/>
    <property type="match status" value="1"/>
</dbReference>
<dbReference type="PANTHER" id="PTHR47959">
    <property type="entry name" value="ATP-DEPENDENT RNA HELICASE RHLE-RELATED"/>
    <property type="match status" value="1"/>
</dbReference>
<feature type="compositionally biased region" description="Acidic residues" evidence="18">
    <location>
        <begin position="175"/>
        <end position="199"/>
    </location>
</feature>
<proteinExistence type="inferred from homology"/>
<feature type="domain" description="Helicase C-terminal" evidence="20">
    <location>
        <begin position="454"/>
        <end position="618"/>
    </location>
</feature>
<evidence type="ECO:0000259" key="21">
    <source>
        <dbReference type="PROSITE" id="PS51195"/>
    </source>
</evidence>
<evidence type="ECO:0000256" key="14">
    <source>
        <dbReference type="ARBA" id="ARBA00047984"/>
    </source>
</evidence>
<sequence length="755" mass="85208">MGKSKNDDFIMTIDDDDETIVIPANEQAISDEEDNSPQKKSGDKKKKKKKQAMQQKDQDFDNQFTFALDGGGDIGPAKPWDFTEARNMLKNKASGQTDLERTSIDAIITKKRKEVKDLKKSQKKQQDTEPPVEEDEAEGNDNDDDDDDDAEDLVDDDDDDLAADGFGAGAKEVEEKEEQDDDEEDDGDSATDTEDEDQEDVKMNNSDDDEEEVDDELEQKRKDAYFAPEEENESKEHQSFASMNLSRPILKGLANLGFVKPTDIQARTIPVALLGKDICGGAVTGSGKTAAFVVPILERLLYRPRQQASTRVLILCPTRELAAQVHSVAVKLGGYTDITFCLCVGGLSVKKQEADLKLKPDVVVATPGRLIDHIRNSMGFGLDQCEILVMDEADRMLEDGFADELGEIIKSCPKSRQTMLFSATMTDNVDQLVRMSLKNPVRLFVDKSNQAASRLIQEFVRIRANREADRSAILLALCRKTFKKKVIIFFRSKAAAHQMKIMFGLVGLNAGELHGNLTQEQRLESLERFRDLEIDYLLATDLAARGLDIKGIDTVINYNMPTQFAQYLHRVGRTARAGRNGRSVTLVGEQDRKLLKMAIKSANSAQVKNRVVPADTIQRYKEKVESLSTQIQEVLQEEKEDRSLRQAEMELRKSENLLNHGKEIYARPARTWFQTETEKKNAREETTPKEYQSNRKSENAKTAEPKVKRGKYDGLSRHKRRRVQAMEEDEDYQKDARKQKSSAKRAKKAAQPRRL</sequence>
<keyword evidence="23" id="KW-1185">Reference proteome</keyword>
<feature type="compositionally biased region" description="Acidic residues" evidence="18">
    <location>
        <begin position="206"/>
        <end position="217"/>
    </location>
</feature>
<keyword evidence="5 16" id="KW-0378">Hydrolase</keyword>
<gene>
    <name evidence="22" type="primary">ABSGL_02001.1 scaffold 2596</name>
</gene>
<evidence type="ECO:0000313" key="22">
    <source>
        <dbReference type="EMBL" id="SAL96585.1"/>
    </source>
</evidence>
<keyword evidence="8" id="KW-0694">RNA-binding</keyword>
<dbReference type="PROSITE" id="PS00039">
    <property type="entry name" value="DEAD_ATP_HELICASE"/>
    <property type="match status" value="1"/>
</dbReference>
<feature type="domain" description="Helicase ATP-binding" evidence="19">
    <location>
        <begin position="269"/>
        <end position="443"/>
    </location>
</feature>
<evidence type="ECO:0000256" key="10">
    <source>
        <dbReference type="ARBA" id="ARBA00043881"/>
    </source>
</evidence>
<reference evidence="22" key="1">
    <citation type="submission" date="2016-04" db="EMBL/GenBank/DDBJ databases">
        <authorList>
            <person name="Evans L.H."/>
            <person name="Alamgir A."/>
            <person name="Owens N."/>
            <person name="Weber N.D."/>
            <person name="Virtaneva K."/>
            <person name="Barbian K."/>
            <person name="Babar A."/>
            <person name="Rosenke K."/>
        </authorList>
    </citation>
    <scope>NUCLEOTIDE SEQUENCE [LARGE SCALE GENOMIC DNA]</scope>
    <source>
        <strain evidence="22">CBS 101.48</strain>
    </source>
</reference>
<dbReference type="Proteomes" id="UP000078561">
    <property type="component" value="Unassembled WGS sequence"/>
</dbReference>
<feature type="compositionally biased region" description="Basic and acidic residues" evidence="18">
    <location>
        <begin position="676"/>
        <end position="716"/>
    </location>
</feature>
<dbReference type="GO" id="GO:0005829">
    <property type="term" value="C:cytosol"/>
    <property type="evidence" value="ECO:0007669"/>
    <property type="project" value="TreeGrafter"/>
</dbReference>
<evidence type="ECO:0000256" key="1">
    <source>
        <dbReference type="ARBA" id="ARBA00004604"/>
    </source>
</evidence>
<comment type="subcellular location">
    <subcellularLocation>
        <location evidence="1">Nucleus</location>
        <location evidence="1">Nucleolus</location>
    </subcellularLocation>
</comment>
<dbReference type="InterPro" id="IPR027417">
    <property type="entry name" value="P-loop_NTPase"/>
</dbReference>
<feature type="region of interest" description="Disordered" evidence="18">
    <location>
        <begin position="675"/>
        <end position="755"/>
    </location>
</feature>
<dbReference type="Pfam" id="PF00270">
    <property type="entry name" value="DEAD"/>
    <property type="match status" value="1"/>
</dbReference>
<comment type="function">
    <text evidence="10">ATP-binding RNA helicase involved in ribosome assembly.</text>
</comment>
<feature type="short sequence motif" description="Q motif" evidence="15">
    <location>
        <begin position="238"/>
        <end position="266"/>
    </location>
</feature>